<sequence length="121" mass="13600">MGSLQYYSLGALRLVGPSDTPSEDGEQEDGMGDTSEEKNSEECVTQEESELSRELPPEEQVGCVSATPEEPPVARSPEVALQKQEGLRQHRSRRSQNKCKAKRRAKTPSHRDKEEEVRLEF</sequence>
<accession>A0A6A6MQM5</accession>
<comment type="caution">
    <text evidence="2">The sequence shown here is derived from an EMBL/GenBank/DDBJ whole genome shotgun (WGS) entry which is preliminary data.</text>
</comment>
<gene>
    <name evidence="2" type="ORF">GH714_024090</name>
</gene>
<feature type="region of interest" description="Disordered" evidence="1">
    <location>
        <begin position="13"/>
        <end position="121"/>
    </location>
</feature>
<evidence type="ECO:0000256" key="1">
    <source>
        <dbReference type="SAM" id="MobiDB-lite"/>
    </source>
</evidence>
<dbReference type="Proteomes" id="UP000467840">
    <property type="component" value="Chromosome 15"/>
</dbReference>
<feature type="compositionally biased region" description="Basic and acidic residues" evidence="1">
    <location>
        <begin position="109"/>
        <end position="121"/>
    </location>
</feature>
<dbReference type="AlphaFoldDB" id="A0A6A6MQM5"/>
<dbReference type="EMBL" id="JAAGAX010000005">
    <property type="protein sequence ID" value="KAF2314209.1"/>
    <property type="molecule type" value="Genomic_DNA"/>
</dbReference>
<keyword evidence="3" id="KW-1185">Reference proteome</keyword>
<evidence type="ECO:0000313" key="2">
    <source>
        <dbReference type="EMBL" id="KAF2314209.1"/>
    </source>
</evidence>
<organism evidence="2 3">
    <name type="scientific">Hevea brasiliensis</name>
    <name type="common">Para rubber tree</name>
    <name type="synonym">Siphonia brasiliensis</name>
    <dbReference type="NCBI Taxonomy" id="3981"/>
    <lineage>
        <taxon>Eukaryota</taxon>
        <taxon>Viridiplantae</taxon>
        <taxon>Streptophyta</taxon>
        <taxon>Embryophyta</taxon>
        <taxon>Tracheophyta</taxon>
        <taxon>Spermatophyta</taxon>
        <taxon>Magnoliopsida</taxon>
        <taxon>eudicotyledons</taxon>
        <taxon>Gunneridae</taxon>
        <taxon>Pentapetalae</taxon>
        <taxon>rosids</taxon>
        <taxon>fabids</taxon>
        <taxon>Malpighiales</taxon>
        <taxon>Euphorbiaceae</taxon>
        <taxon>Crotonoideae</taxon>
        <taxon>Micrandreae</taxon>
        <taxon>Hevea</taxon>
    </lineage>
</organism>
<evidence type="ECO:0000313" key="3">
    <source>
        <dbReference type="Proteomes" id="UP000467840"/>
    </source>
</evidence>
<protein>
    <submittedName>
        <fullName evidence="2">Uncharacterized protein</fullName>
    </submittedName>
</protein>
<reference evidence="2 3" key="1">
    <citation type="journal article" date="2020" name="Mol. Plant">
        <title>The Chromosome-Based Rubber Tree Genome Provides New Insights into Spurge Genome Evolution and Rubber Biosynthesis.</title>
        <authorList>
            <person name="Liu J."/>
            <person name="Shi C."/>
            <person name="Shi C.C."/>
            <person name="Li W."/>
            <person name="Zhang Q.J."/>
            <person name="Zhang Y."/>
            <person name="Li K."/>
            <person name="Lu H.F."/>
            <person name="Shi C."/>
            <person name="Zhu S.T."/>
            <person name="Xiao Z.Y."/>
            <person name="Nan H."/>
            <person name="Yue Y."/>
            <person name="Zhu X.G."/>
            <person name="Wu Y."/>
            <person name="Hong X.N."/>
            <person name="Fan G.Y."/>
            <person name="Tong Y."/>
            <person name="Zhang D."/>
            <person name="Mao C.L."/>
            <person name="Liu Y.L."/>
            <person name="Hao S.J."/>
            <person name="Liu W.Q."/>
            <person name="Lv M.Q."/>
            <person name="Zhang H.B."/>
            <person name="Liu Y."/>
            <person name="Hu-Tang G.R."/>
            <person name="Wang J.P."/>
            <person name="Wang J.H."/>
            <person name="Sun Y.H."/>
            <person name="Ni S.B."/>
            <person name="Chen W.B."/>
            <person name="Zhang X.C."/>
            <person name="Jiao Y.N."/>
            <person name="Eichler E.E."/>
            <person name="Li G.H."/>
            <person name="Liu X."/>
            <person name="Gao L.Z."/>
        </authorList>
    </citation>
    <scope>NUCLEOTIDE SEQUENCE [LARGE SCALE GENOMIC DNA]</scope>
    <source>
        <strain evidence="3">cv. GT1</strain>
        <tissue evidence="2">Leaf</tissue>
    </source>
</reference>
<feature type="compositionally biased region" description="Basic residues" evidence="1">
    <location>
        <begin position="89"/>
        <end position="108"/>
    </location>
</feature>
<feature type="compositionally biased region" description="Acidic residues" evidence="1">
    <location>
        <begin position="21"/>
        <end position="31"/>
    </location>
</feature>
<name>A0A6A6MQM5_HEVBR</name>
<proteinExistence type="predicted"/>